<protein>
    <submittedName>
        <fullName evidence="1">Uncharacterized protein</fullName>
    </submittedName>
</protein>
<evidence type="ECO:0000313" key="1">
    <source>
        <dbReference type="EMBL" id="GAT61191.1"/>
    </source>
</evidence>
<name>A0ABQ0MCW2_MYCCL</name>
<dbReference type="EMBL" id="DF849997">
    <property type="protein sequence ID" value="GAT61191.1"/>
    <property type="molecule type" value="Genomic_DNA"/>
</dbReference>
<evidence type="ECO:0000313" key="2">
    <source>
        <dbReference type="Proteomes" id="UP000815677"/>
    </source>
</evidence>
<accession>A0ABQ0MCW2</accession>
<keyword evidence="2" id="KW-1185">Reference proteome</keyword>
<reference evidence="1" key="1">
    <citation type="submission" date="2014-09" db="EMBL/GenBank/DDBJ databases">
        <title>Genome sequence of the luminous mushroom Mycena chlorophos for searching fungal bioluminescence genes.</title>
        <authorList>
            <person name="Tanaka Y."/>
            <person name="Kasuga D."/>
            <person name="Oba Y."/>
            <person name="Hase S."/>
            <person name="Sato K."/>
            <person name="Oba Y."/>
            <person name="Sakakibara Y."/>
        </authorList>
    </citation>
    <scope>NUCLEOTIDE SEQUENCE</scope>
</reference>
<dbReference type="Proteomes" id="UP000815677">
    <property type="component" value="Unassembled WGS sequence"/>
</dbReference>
<gene>
    <name evidence="1" type="ORF">MCHLO_17240</name>
</gene>
<proteinExistence type="predicted"/>
<sequence>MQAKRPASSSRRIMLGTVPDVLFAAAVAGGRRRGNRARQEWARDRLCEVMRQSLRPLAEQATKKILRGPVVLRGPDVRPASELLASDAGHPAHTAPP</sequence>
<organism evidence="1 2">
    <name type="scientific">Mycena chlorophos</name>
    <name type="common">Agaric fungus</name>
    <name type="synonym">Agaricus chlorophos</name>
    <dbReference type="NCBI Taxonomy" id="658473"/>
    <lineage>
        <taxon>Eukaryota</taxon>
        <taxon>Fungi</taxon>
        <taxon>Dikarya</taxon>
        <taxon>Basidiomycota</taxon>
        <taxon>Agaricomycotina</taxon>
        <taxon>Agaricomycetes</taxon>
        <taxon>Agaricomycetidae</taxon>
        <taxon>Agaricales</taxon>
        <taxon>Marasmiineae</taxon>
        <taxon>Mycenaceae</taxon>
        <taxon>Mycena</taxon>
    </lineage>
</organism>